<comment type="caution">
    <text evidence="2">The sequence shown here is derived from an EMBL/GenBank/DDBJ whole genome shotgun (WGS) entry which is preliminary data.</text>
</comment>
<dbReference type="Proteomes" id="UP000885936">
    <property type="component" value="Unassembled WGS sequence"/>
</dbReference>
<evidence type="ECO:0000313" key="3">
    <source>
        <dbReference type="Proteomes" id="UP000185779"/>
    </source>
</evidence>
<dbReference type="InterPro" id="IPR045865">
    <property type="entry name" value="ACT-like_dom_sf"/>
</dbReference>
<keyword evidence="3" id="KW-1185">Reference proteome</keyword>
<accession>A0A1F2P776</accession>
<reference evidence="1" key="2">
    <citation type="journal article" date="2020" name="mSystems">
        <title>Genome- and Community-Level Interaction Insights into Carbon Utilization and Element Cycling Functions of Hydrothermarchaeota in Hydrothermal Sediment.</title>
        <authorList>
            <person name="Zhou Z."/>
            <person name="Liu Y."/>
            <person name="Xu W."/>
            <person name="Pan J."/>
            <person name="Luo Z.H."/>
            <person name="Li M."/>
        </authorList>
    </citation>
    <scope>NUCLEOTIDE SEQUENCE [LARGE SCALE GENOMIC DNA]</scope>
    <source>
        <strain evidence="1">HyVt-386</strain>
    </source>
</reference>
<dbReference type="EMBL" id="DRIE01000108">
    <property type="protein sequence ID" value="HEC57515.1"/>
    <property type="molecule type" value="Genomic_DNA"/>
</dbReference>
<protein>
    <submittedName>
        <fullName evidence="1">ACT domain-containing protein</fullName>
    </submittedName>
    <submittedName>
        <fullName evidence="2">Ligand-binding, ACT region protein</fullName>
    </submittedName>
</protein>
<dbReference type="Proteomes" id="UP000185779">
    <property type="component" value="Unassembled WGS sequence"/>
</dbReference>
<gene>
    <name evidence="1" type="ORF">ENI32_06510</name>
    <name evidence="2" type="ORF">SBU_000327</name>
</gene>
<dbReference type="PATRIC" id="fig|1839936.3.peg.330"/>
<evidence type="ECO:0000313" key="1">
    <source>
        <dbReference type="EMBL" id="HEC57515.1"/>
    </source>
</evidence>
<organism evidence="2 3">
    <name type="scientific">Candidatus Syntropharchaeum butanivorans</name>
    <dbReference type="NCBI Taxonomy" id="1839936"/>
    <lineage>
        <taxon>Archaea</taxon>
        <taxon>Methanobacteriati</taxon>
        <taxon>Methanobacteriota</taxon>
        <taxon>Stenosarchaea group</taxon>
        <taxon>Methanomicrobia</taxon>
        <taxon>Methanosarcinales</taxon>
        <taxon>ANME-2 cluster</taxon>
        <taxon>Candidatus Syntropharchaeum</taxon>
    </lineage>
</organism>
<name>A0A1F2P776_9EURY</name>
<reference evidence="2 3" key="1">
    <citation type="submission" date="2016-05" db="EMBL/GenBank/DDBJ databases">
        <title>Microbial consortia oxidize butane by reversing methanogenesis.</title>
        <authorList>
            <person name="Laso-Perez R."/>
            <person name="Richter M."/>
            <person name="Wegener G."/>
            <person name="Musat F."/>
        </authorList>
    </citation>
    <scope>NUCLEOTIDE SEQUENCE [LARGE SCALE GENOMIC DNA]</scope>
    <source>
        <strain evidence="2">BOX1</strain>
    </source>
</reference>
<dbReference type="PIRSF" id="PIRSF004897">
    <property type="entry name" value="UCP004897_ACT"/>
    <property type="match status" value="1"/>
</dbReference>
<dbReference type="SUPFAM" id="SSF55021">
    <property type="entry name" value="ACT-like"/>
    <property type="match status" value="1"/>
</dbReference>
<dbReference type="STRING" id="1839936.SBU_000327"/>
<proteinExistence type="predicted"/>
<evidence type="ECO:0000313" key="2">
    <source>
        <dbReference type="EMBL" id="OFV67034.1"/>
    </source>
</evidence>
<sequence>MWSEILSRFDRFPAQQRVISLMLEYGFGISPNGRIRAGSIEISHTDAARAVGVDRRVVDTTVRNIMEDEHLREIFENMRSIPLLRDVAPLLNLAVIVIEPHDARDVGILGAVTGTIASYGLSIRQAVSDDPYLVDNPRLTIVTDPDVPPELIRDLKAIPAVKGLTIY</sequence>
<dbReference type="InterPro" id="IPR014424">
    <property type="entry name" value="UCP004897_ACT"/>
</dbReference>
<dbReference type="EMBL" id="LYOR01000001">
    <property type="protein sequence ID" value="OFV67034.1"/>
    <property type="molecule type" value="Genomic_DNA"/>
</dbReference>
<dbReference type="AlphaFoldDB" id="A0A1F2P776"/>